<protein>
    <submittedName>
        <fullName evidence="3">Uncharacterized protein</fullName>
    </submittedName>
</protein>
<evidence type="ECO:0000256" key="1">
    <source>
        <dbReference type="ARBA" id="ARBA00006995"/>
    </source>
</evidence>
<proteinExistence type="inferred from homology"/>
<sequence>MKKLDEARIDLNKSLALSKGKGNCAAQAYVQLALIHRLNGEEEFAKVIEFEKASELGSSFAKKQLVAMNP</sequence>
<evidence type="ECO:0000313" key="3">
    <source>
        <dbReference type="WBParaSite" id="scaffold10460_cov235.g14823"/>
    </source>
</evidence>
<dbReference type="Proteomes" id="UP000887561">
    <property type="component" value="Unplaced"/>
</dbReference>
<organism evidence="2 3">
    <name type="scientific">Meloidogyne javanica</name>
    <name type="common">Root-knot nematode worm</name>
    <dbReference type="NCBI Taxonomy" id="6303"/>
    <lineage>
        <taxon>Eukaryota</taxon>
        <taxon>Metazoa</taxon>
        <taxon>Ecdysozoa</taxon>
        <taxon>Nematoda</taxon>
        <taxon>Chromadorea</taxon>
        <taxon>Rhabditida</taxon>
        <taxon>Tylenchina</taxon>
        <taxon>Tylenchomorpha</taxon>
        <taxon>Tylenchoidea</taxon>
        <taxon>Meloidogynidae</taxon>
        <taxon>Meloidogyninae</taxon>
        <taxon>Meloidogyne</taxon>
        <taxon>Meloidogyne incognita group</taxon>
    </lineage>
</organism>
<dbReference type="PANTHER" id="PTHR21405:SF0">
    <property type="entry name" value="TETRATRICOPEPTIDE REPEAT PROTEIN 36"/>
    <property type="match status" value="1"/>
</dbReference>
<keyword evidence="2" id="KW-1185">Reference proteome</keyword>
<dbReference type="InterPro" id="IPR038906">
    <property type="entry name" value="TTC36"/>
</dbReference>
<reference evidence="3" key="1">
    <citation type="submission" date="2022-11" db="UniProtKB">
        <authorList>
            <consortium name="WormBaseParasite"/>
        </authorList>
    </citation>
    <scope>IDENTIFICATION</scope>
</reference>
<evidence type="ECO:0000313" key="2">
    <source>
        <dbReference type="Proteomes" id="UP000887561"/>
    </source>
</evidence>
<name>A0A915LCP5_MELJA</name>
<accession>A0A915LCP5</accession>
<dbReference type="WBParaSite" id="scaffold10460_cov235.g14823">
    <property type="protein sequence ID" value="scaffold10460_cov235.g14823"/>
    <property type="gene ID" value="scaffold10460_cov235.g14823"/>
</dbReference>
<dbReference type="PANTHER" id="PTHR21405">
    <property type="entry name" value="CDNA SEQUENCE BC021608"/>
    <property type="match status" value="1"/>
</dbReference>
<dbReference type="AlphaFoldDB" id="A0A915LCP5"/>
<dbReference type="GO" id="GO:0006570">
    <property type="term" value="P:tyrosine metabolic process"/>
    <property type="evidence" value="ECO:0007669"/>
    <property type="project" value="TreeGrafter"/>
</dbReference>
<comment type="similarity">
    <text evidence="1">Belongs to the TTC36 family.</text>
</comment>